<keyword evidence="1" id="KW-0479">Metal-binding</keyword>
<feature type="domain" description="MYND-type" evidence="4">
    <location>
        <begin position="34"/>
        <end position="74"/>
    </location>
</feature>
<keyword evidence="2" id="KW-0863">Zinc-finger</keyword>
<dbReference type="EMBL" id="JALJOU010000067">
    <property type="protein sequence ID" value="KAK9826182.1"/>
    <property type="molecule type" value="Genomic_DNA"/>
</dbReference>
<name>A0AAW1QXG5_9CHLO</name>
<accession>A0AAW1QXG5</accession>
<reference evidence="5 6" key="1">
    <citation type="journal article" date="2024" name="Nat. Commun.">
        <title>Phylogenomics reveals the evolutionary origins of lichenization in chlorophyte algae.</title>
        <authorList>
            <person name="Puginier C."/>
            <person name="Libourel C."/>
            <person name="Otte J."/>
            <person name="Skaloud P."/>
            <person name="Haon M."/>
            <person name="Grisel S."/>
            <person name="Petersen M."/>
            <person name="Berrin J.G."/>
            <person name="Delaux P.M."/>
            <person name="Dal Grande F."/>
            <person name="Keller J."/>
        </authorList>
    </citation>
    <scope>NUCLEOTIDE SEQUENCE [LARGE SCALE GENOMIC DNA]</scope>
    <source>
        <strain evidence="5 6">SAG 245.80</strain>
    </source>
</reference>
<gene>
    <name evidence="5" type="ORF">WJX81_004994</name>
</gene>
<organism evidence="5 6">
    <name type="scientific">Elliptochloris bilobata</name>
    <dbReference type="NCBI Taxonomy" id="381761"/>
    <lineage>
        <taxon>Eukaryota</taxon>
        <taxon>Viridiplantae</taxon>
        <taxon>Chlorophyta</taxon>
        <taxon>core chlorophytes</taxon>
        <taxon>Trebouxiophyceae</taxon>
        <taxon>Trebouxiophyceae incertae sedis</taxon>
        <taxon>Elliptochloris clade</taxon>
        <taxon>Elliptochloris</taxon>
    </lineage>
</organism>
<dbReference type="AlphaFoldDB" id="A0AAW1QXG5"/>
<dbReference type="GO" id="GO:0008270">
    <property type="term" value="F:zinc ion binding"/>
    <property type="evidence" value="ECO:0007669"/>
    <property type="project" value="UniProtKB-KW"/>
</dbReference>
<dbReference type="SUPFAM" id="SSF144232">
    <property type="entry name" value="HIT/MYND zinc finger-like"/>
    <property type="match status" value="1"/>
</dbReference>
<dbReference type="Pfam" id="PF01753">
    <property type="entry name" value="zf-MYND"/>
    <property type="match status" value="1"/>
</dbReference>
<evidence type="ECO:0000256" key="3">
    <source>
        <dbReference type="ARBA" id="ARBA00022833"/>
    </source>
</evidence>
<proteinExistence type="predicted"/>
<protein>
    <recommendedName>
        <fullName evidence="4">MYND-type domain-containing protein</fullName>
    </recommendedName>
</protein>
<evidence type="ECO:0000256" key="1">
    <source>
        <dbReference type="ARBA" id="ARBA00022723"/>
    </source>
</evidence>
<evidence type="ECO:0000313" key="6">
    <source>
        <dbReference type="Proteomes" id="UP001445335"/>
    </source>
</evidence>
<dbReference type="Proteomes" id="UP001445335">
    <property type="component" value="Unassembled WGS sequence"/>
</dbReference>
<evidence type="ECO:0000259" key="4">
    <source>
        <dbReference type="Pfam" id="PF01753"/>
    </source>
</evidence>
<evidence type="ECO:0000256" key="2">
    <source>
        <dbReference type="ARBA" id="ARBA00022771"/>
    </source>
</evidence>
<dbReference type="InterPro" id="IPR002893">
    <property type="entry name" value="Znf_MYND"/>
</dbReference>
<keyword evidence="3" id="KW-0862">Zinc</keyword>
<comment type="caution">
    <text evidence="5">The sequence shown here is derived from an EMBL/GenBank/DDBJ whole genome shotgun (WGS) entry which is preliminary data.</text>
</comment>
<dbReference type="Gene3D" id="6.10.140.2220">
    <property type="match status" value="1"/>
</dbReference>
<sequence length="84" mass="9333">MRDSQRDRCSFARPVEARRGDVWVVDSRLLGAQWCNNTSGVFEAGLKTRVCASCLVARYRGAPCQATAWPLHRRILTAIAQVGV</sequence>
<keyword evidence="6" id="KW-1185">Reference proteome</keyword>
<evidence type="ECO:0000313" key="5">
    <source>
        <dbReference type="EMBL" id="KAK9826182.1"/>
    </source>
</evidence>